<dbReference type="Gene3D" id="1.20.1280.50">
    <property type="match status" value="1"/>
</dbReference>
<proteinExistence type="predicted"/>
<dbReference type="InterPro" id="IPR036047">
    <property type="entry name" value="F-box-like_dom_sf"/>
</dbReference>
<keyword evidence="3" id="KW-1185">Reference proteome</keyword>
<protein>
    <recommendedName>
        <fullName evidence="1">F-box domain-containing protein</fullName>
    </recommendedName>
</protein>
<dbReference type="STRING" id="1884261.A0A5C3QAK8"/>
<dbReference type="InterPro" id="IPR001810">
    <property type="entry name" value="F-box_dom"/>
</dbReference>
<gene>
    <name evidence="2" type="ORF">BDV98DRAFT_608897</name>
</gene>
<dbReference type="Proteomes" id="UP000305067">
    <property type="component" value="Unassembled WGS sequence"/>
</dbReference>
<dbReference type="Pfam" id="PF12937">
    <property type="entry name" value="F-box-like"/>
    <property type="match status" value="1"/>
</dbReference>
<evidence type="ECO:0000259" key="1">
    <source>
        <dbReference type="PROSITE" id="PS50181"/>
    </source>
</evidence>
<dbReference type="EMBL" id="ML178882">
    <property type="protein sequence ID" value="TFK95503.1"/>
    <property type="molecule type" value="Genomic_DNA"/>
</dbReference>
<reference evidence="2 3" key="1">
    <citation type="journal article" date="2019" name="Nat. Ecol. Evol.">
        <title>Megaphylogeny resolves global patterns of mushroom evolution.</title>
        <authorList>
            <person name="Varga T."/>
            <person name="Krizsan K."/>
            <person name="Foldi C."/>
            <person name="Dima B."/>
            <person name="Sanchez-Garcia M."/>
            <person name="Sanchez-Ramirez S."/>
            <person name="Szollosi G.J."/>
            <person name="Szarkandi J.G."/>
            <person name="Papp V."/>
            <person name="Albert L."/>
            <person name="Andreopoulos W."/>
            <person name="Angelini C."/>
            <person name="Antonin V."/>
            <person name="Barry K.W."/>
            <person name="Bougher N.L."/>
            <person name="Buchanan P."/>
            <person name="Buyck B."/>
            <person name="Bense V."/>
            <person name="Catcheside P."/>
            <person name="Chovatia M."/>
            <person name="Cooper J."/>
            <person name="Damon W."/>
            <person name="Desjardin D."/>
            <person name="Finy P."/>
            <person name="Geml J."/>
            <person name="Haridas S."/>
            <person name="Hughes K."/>
            <person name="Justo A."/>
            <person name="Karasinski D."/>
            <person name="Kautmanova I."/>
            <person name="Kiss B."/>
            <person name="Kocsube S."/>
            <person name="Kotiranta H."/>
            <person name="LaButti K.M."/>
            <person name="Lechner B.E."/>
            <person name="Liimatainen K."/>
            <person name="Lipzen A."/>
            <person name="Lukacs Z."/>
            <person name="Mihaltcheva S."/>
            <person name="Morgado L.N."/>
            <person name="Niskanen T."/>
            <person name="Noordeloos M.E."/>
            <person name="Ohm R.A."/>
            <person name="Ortiz-Santana B."/>
            <person name="Ovrebo C."/>
            <person name="Racz N."/>
            <person name="Riley R."/>
            <person name="Savchenko A."/>
            <person name="Shiryaev A."/>
            <person name="Soop K."/>
            <person name="Spirin V."/>
            <person name="Szebenyi C."/>
            <person name="Tomsovsky M."/>
            <person name="Tulloss R.E."/>
            <person name="Uehling J."/>
            <person name="Grigoriev I.V."/>
            <person name="Vagvolgyi C."/>
            <person name="Papp T."/>
            <person name="Martin F.M."/>
            <person name="Miettinen O."/>
            <person name="Hibbett D.S."/>
            <person name="Nagy L.G."/>
        </authorList>
    </citation>
    <scope>NUCLEOTIDE SEQUENCE [LARGE SCALE GENOMIC DNA]</scope>
    <source>
        <strain evidence="2 3">CBS 309.79</strain>
    </source>
</reference>
<feature type="domain" description="F-box" evidence="1">
    <location>
        <begin position="1"/>
        <end position="48"/>
    </location>
</feature>
<evidence type="ECO:0000313" key="2">
    <source>
        <dbReference type="EMBL" id="TFK95503.1"/>
    </source>
</evidence>
<organism evidence="2 3">
    <name type="scientific">Pterulicium gracile</name>
    <dbReference type="NCBI Taxonomy" id="1884261"/>
    <lineage>
        <taxon>Eukaryota</taxon>
        <taxon>Fungi</taxon>
        <taxon>Dikarya</taxon>
        <taxon>Basidiomycota</taxon>
        <taxon>Agaricomycotina</taxon>
        <taxon>Agaricomycetes</taxon>
        <taxon>Agaricomycetidae</taxon>
        <taxon>Agaricales</taxon>
        <taxon>Pleurotineae</taxon>
        <taxon>Pterulaceae</taxon>
        <taxon>Pterulicium</taxon>
    </lineage>
</organism>
<dbReference type="CDD" id="cd09917">
    <property type="entry name" value="F-box_SF"/>
    <property type="match status" value="1"/>
</dbReference>
<dbReference type="OrthoDB" id="550575at2759"/>
<name>A0A5C3QAK8_9AGAR</name>
<dbReference type="SMART" id="SM00256">
    <property type="entry name" value="FBOX"/>
    <property type="match status" value="1"/>
</dbReference>
<sequence length="564" mass="63431">MSLLSLPPEILVQVLQQLSVTSFLQCHAVCRGLKAVIDANEDHIFHFLIGFVSSSSPQQSLREYTLANPHLSLDDVENWKALCKKQSLLGDSWVGNGPSSLKRHTSTGERVFRLKVDEKAGLVISSAHNGGILVTDVNRAGVVLWSLDVDYLGILSESHIEYDNGFLAFNNPARNNTFEVWRRADHFEDSSPGIIDARQIAASESASLRHTTGDGSTRGHFKPWALLDPRSIDPGDAPTRAFRFVYPTFVAASARVAYFWDINSMTPSGIINIGDPHSRARRVTYLELSNRHFFVCWGGSLYVYLRPDVPGLDFEEERYHGGDQVYRLTSDSESWFGPWYVQLRRLAQQSKEELARNTRSMRRVPLMLSYQHTLKFDEFVAVHSLPDSSVVVAVTLGGTCMIISDFNAVARGKIQTRNAIIVVDIWSGSADSFRYISYDYENDRIAISTSRRVAVLKLVWKESELLADNEFRELSPMRRGSSYLDKVLVSEAVLPSQAHLSMGMLSCLQITDTRLWLTYRPDSDDVDEHGHAPLVANPLALTVFSVDMQGDKTMDHPHEEYLRC</sequence>
<dbReference type="SUPFAM" id="SSF81383">
    <property type="entry name" value="F-box domain"/>
    <property type="match status" value="1"/>
</dbReference>
<accession>A0A5C3QAK8</accession>
<dbReference type="AlphaFoldDB" id="A0A5C3QAK8"/>
<evidence type="ECO:0000313" key="3">
    <source>
        <dbReference type="Proteomes" id="UP000305067"/>
    </source>
</evidence>
<dbReference type="PROSITE" id="PS50181">
    <property type="entry name" value="FBOX"/>
    <property type="match status" value="1"/>
</dbReference>